<dbReference type="Pfam" id="PF01253">
    <property type="entry name" value="SUI1"/>
    <property type="match status" value="1"/>
</dbReference>
<dbReference type="GO" id="GO:0001731">
    <property type="term" value="P:formation of translation preinitiation complex"/>
    <property type="evidence" value="ECO:0007669"/>
    <property type="project" value="TreeGrafter"/>
</dbReference>
<feature type="region of interest" description="Disordered" evidence="2">
    <location>
        <begin position="1"/>
        <end position="26"/>
    </location>
</feature>
<evidence type="ECO:0000313" key="7">
    <source>
        <dbReference type="RefSeq" id="XP_022085699.1"/>
    </source>
</evidence>
<dbReference type="OMA" id="EVFEIDM"/>
<dbReference type="FunFam" id="3.30.780.10:FF:000004">
    <property type="entry name" value="density-regulated protein-like"/>
    <property type="match status" value="1"/>
</dbReference>
<dbReference type="PROSITE" id="PS50296">
    <property type="entry name" value="SUI1"/>
    <property type="match status" value="1"/>
</dbReference>
<evidence type="ECO:0000313" key="8">
    <source>
        <dbReference type="RefSeq" id="XP_022085700.1"/>
    </source>
</evidence>
<keyword evidence="4" id="KW-1185">Reference proteome</keyword>
<dbReference type="InterPro" id="IPR046447">
    <property type="entry name" value="DENR_C"/>
</dbReference>
<evidence type="ECO:0000313" key="4">
    <source>
        <dbReference type="Proteomes" id="UP000694845"/>
    </source>
</evidence>
<dbReference type="GeneID" id="110976597"/>
<name>A0A8B7XZK7_ACAPL</name>
<dbReference type="AlphaFoldDB" id="A0A8B7XZK7"/>
<dbReference type="GO" id="GO:0003729">
    <property type="term" value="F:mRNA binding"/>
    <property type="evidence" value="ECO:0007669"/>
    <property type="project" value="TreeGrafter"/>
</dbReference>
<proteinExistence type="inferred from homology"/>
<evidence type="ECO:0000256" key="2">
    <source>
        <dbReference type="SAM" id="MobiDB-lite"/>
    </source>
</evidence>
<protein>
    <submittedName>
        <fullName evidence="5 6">Density-regulated protein homolog</fullName>
    </submittedName>
</protein>
<dbReference type="GO" id="GO:0002188">
    <property type="term" value="P:translation reinitiation"/>
    <property type="evidence" value="ECO:0007669"/>
    <property type="project" value="TreeGrafter"/>
</dbReference>
<accession>A0A8B7XZK7</accession>
<dbReference type="CTD" id="8562"/>
<dbReference type="KEGG" id="aplc:110976597"/>
<dbReference type="InterPro" id="IPR048517">
    <property type="entry name" value="DENR_N"/>
</dbReference>
<dbReference type="InterPro" id="IPR001950">
    <property type="entry name" value="SUI1"/>
</dbReference>
<dbReference type="GO" id="GO:0003743">
    <property type="term" value="F:translation initiation factor activity"/>
    <property type="evidence" value="ECO:0007669"/>
    <property type="project" value="InterPro"/>
</dbReference>
<dbReference type="SUPFAM" id="SSF55159">
    <property type="entry name" value="eIF1-like"/>
    <property type="match status" value="1"/>
</dbReference>
<dbReference type="PANTHER" id="PTHR12789">
    <property type="entry name" value="DENSITY-REGULATED PROTEIN HOMOLOG"/>
    <property type="match status" value="1"/>
</dbReference>
<dbReference type="RefSeq" id="XP_022085699.1">
    <property type="nucleotide sequence ID" value="XM_022230007.1"/>
</dbReference>
<dbReference type="CDD" id="cd11607">
    <property type="entry name" value="DENR_C"/>
    <property type="match status" value="1"/>
</dbReference>
<dbReference type="RefSeq" id="XP_022085697.1">
    <property type="nucleotide sequence ID" value="XM_022230005.1"/>
</dbReference>
<dbReference type="Pfam" id="PF21023">
    <property type="entry name" value="DENR_N"/>
    <property type="match status" value="1"/>
</dbReference>
<reference evidence="5 6" key="1">
    <citation type="submission" date="2025-04" db="UniProtKB">
        <authorList>
            <consortium name="RefSeq"/>
        </authorList>
    </citation>
    <scope>IDENTIFICATION</scope>
</reference>
<gene>
    <name evidence="5 6 7 8" type="primary">LOC110976597</name>
</gene>
<evidence type="ECO:0000256" key="1">
    <source>
        <dbReference type="ARBA" id="ARBA00007514"/>
    </source>
</evidence>
<sequence length="190" mass="21565">MAEAEGGHQVDVNEDVQEMRPKKSKKKKDASYPLKVLYCGVCTMPVEYCEFNPAYKDCKKWLADHCPDLFERLTLQDEEEGGEDKKKKQKRGGRGVMKVKKKIEPQTVTISRMQRQKKKFVTVVRGLGSHDIDVRDAAKAFASRFSCGASVSGEDEIVIQGDVTDDLLSFIPEKFRIDEENIEDLGDMKK</sequence>
<dbReference type="Gene3D" id="3.30.780.10">
    <property type="entry name" value="SUI1-like domain"/>
    <property type="match status" value="1"/>
</dbReference>
<dbReference type="RefSeq" id="XP_022085700.1">
    <property type="nucleotide sequence ID" value="XM_022230008.1"/>
</dbReference>
<organism evidence="4 5">
    <name type="scientific">Acanthaster planci</name>
    <name type="common">Crown-of-thorns starfish</name>
    <dbReference type="NCBI Taxonomy" id="133434"/>
    <lineage>
        <taxon>Eukaryota</taxon>
        <taxon>Metazoa</taxon>
        <taxon>Echinodermata</taxon>
        <taxon>Eleutherozoa</taxon>
        <taxon>Asterozoa</taxon>
        <taxon>Asteroidea</taxon>
        <taxon>Valvatacea</taxon>
        <taxon>Valvatida</taxon>
        <taxon>Acanthasteridae</taxon>
        <taxon>Acanthaster</taxon>
    </lineage>
</organism>
<feature type="domain" description="SUI1" evidence="3">
    <location>
        <begin position="108"/>
        <end position="175"/>
    </location>
</feature>
<evidence type="ECO:0000313" key="5">
    <source>
        <dbReference type="RefSeq" id="XP_022085697.1"/>
    </source>
</evidence>
<dbReference type="Proteomes" id="UP000694845">
    <property type="component" value="Unplaced"/>
</dbReference>
<dbReference type="InterPro" id="IPR036877">
    <property type="entry name" value="SUI1_dom_sf"/>
</dbReference>
<dbReference type="InterPro" id="IPR050318">
    <property type="entry name" value="DENR/SUI1_TIF"/>
</dbReference>
<dbReference type="OrthoDB" id="277199at2759"/>
<dbReference type="RefSeq" id="XP_022085698.1">
    <property type="nucleotide sequence ID" value="XM_022230006.1"/>
</dbReference>
<evidence type="ECO:0000259" key="3">
    <source>
        <dbReference type="PROSITE" id="PS50296"/>
    </source>
</evidence>
<evidence type="ECO:0000313" key="6">
    <source>
        <dbReference type="RefSeq" id="XP_022085698.1"/>
    </source>
</evidence>
<dbReference type="PANTHER" id="PTHR12789:SF0">
    <property type="entry name" value="DENSITY-REGULATED PROTEIN"/>
    <property type="match status" value="1"/>
</dbReference>
<comment type="similarity">
    <text evidence="1">Belongs to the DENR family.</text>
</comment>